<dbReference type="GO" id="GO:0005737">
    <property type="term" value="C:cytoplasm"/>
    <property type="evidence" value="ECO:0007669"/>
    <property type="project" value="TreeGrafter"/>
</dbReference>
<evidence type="ECO:0000313" key="4">
    <source>
        <dbReference type="WBParaSite" id="Gr19_v10_g12341.t2"/>
    </source>
</evidence>
<dbReference type="Proteomes" id="UP000887572">
    <property type="component" value="Unplaced"/>
</dbReference>
<dbReference type="Gene3D" id="3.10.20.90">
    <property type="entry name" value="Phosphatidylinositol 3-kinase Catalytic Subunit, Chain A, domain 1"/>
    <property type="match status" value="1"/>
</dbReference>
<dbReference type="InterPro" id="IPR001849">
    <property type="entry name" value="PH_domain"/>
</dbReference>
<dbReference type="WBParaSite" id="Gr19_v10_g12341.t2">
    <property type="protein sequence ID" value="Gr19_v10_g12341.t2"/>
    <property type="gene ID" value="Gr19_v10_g12341"/>
</dbReference>
<dbReference type="PANTHER" id="PTHR45899:SF2">
    <property type="entry name" value="RHO GTPASE ACTIVATING PROTEIN AT 15B, ISOFORM C"/>
    <property type="match status" value="1"/>
</dbReference>
<dbReference type="InterPro" id="IPR000159">
    <property type="entry name" value="RA_dom"/>
</dbReference>
<protein>
    <submittedName>
        <fullName evidence="4">Rho-GAP domain-containing protein</fullName>
    </submittedName>
</protein>
<dbReference type="Gene3D" id="1.10.555.10">
    <property type="entry name" value="Rho GTPase activation protein"/>
    <property type="match status" value="1"/>
</dbReference>
<dbReference type="SUPFAM" id="SSF54236">
    <property type="entry name" value="Ubiquitin-like"/>
    <property type="match status" value="1"/>
</dbReference>
<evidence type="ECO:0000259" key="1">
    <source>
        <dbReference type="PROSITE" id="PS50200"/>
    </source>
</evidence>
<dbReference type="GO" id="GO:0007165">
    <property type="term" value="P:signal transduction"/>
    <property type="evidence" value="ECO:0007669"/>
    <property type="project" value="InterPro"/>
</dbReference>
<dbReference type="AlphaFoldDB" id="A0A914GYE9"/>
<dbReference type="SUPFAM" id="SSF48350">
    <property type="entry name" value="GTPase activation domain, GAP"/>
    <property type="match status" value="1"/>
</dbReference>
<dbReference type="InterPro" id="IPR000198">
    <property type="entry name" value="RhoGAP_dom"/>
</dbReference>
<sequence length="887" mass="100555">MLTLLFTSDWECHTKYLNVSKPAFQYSSESQQQKNESAIYNASTKSYQHQQKLQFAFIRPLSPPPLPPRPSLAGVERPLPLPPKMEHDNFVFHSSDKLIGEEKKKRQISKHSVLDMDSLPVTAVAPSYNLYASYCEPFDGYLKFDGESICFSGWVQLPQGMFKHRKRGWAIVRNNELSISQDDESSTPFFGPVKMSKCVFFGRSAAADSEIMFILRDLLKRGKSQKPLLSSNDFSIVRFTPEENHENWLSLLAKCCSPRTDLFKEELPLVDCCGRLWIKQGISGLWNEGWAFVHRRILSYWVQGPNALAEVDIRKVFLVKQSDIPLSDWCNYIEHSSSGPLLIALEGSSLYLQSEFDQCTSSWLTVLKAELKKVSNALEEYRLTPDNVPVIVDKCIGLVSTYGMFQAGIYRKNGSAGEVKRILQEFREDPYSVHLKPPITDETINAIADVLRTFFRQLNSPLIPIALHSELYGISQSLPEANTLKKLLGHLLEIVAHEDRNLASLDNISKVFGPTLFNVSNTDEQISLDLYSTATKQAIVTHDLIFYYCEIFGVDAEEILAKCKLDVIREQKPSKNPANGLLIPIHLFERDNKCFNVQSEWTAAQVVSFKIQKLAFVSPCESYALFEVVKNGQLERRIGANESLRSIVLGRWMDWVEEQQKDNFLLFKKDLHPFQPQSVRAFAEDLKLAEPGSRTFKSASLRIEDGVRVCQYSRGMKKQCQWKVDEMFWEREKGGPLQGKIPRILCGVQGRNTATSVAESSDSLHAGVFADADHSHLNLHFHYFVLSMPAIYIYCRRAFVIISPFDAFNSLHFHFHLHVMNELVPGSADAASPYTSVAVKDEFTLLCAISRVFNFLGNGCTTSTTIHSLNSLTRSVLFVPFLPHHDL</sequence>
<dbReference type="InterPro" id="IPR029071">
    <property type="entry name" value="Ubiquitin-like_domsf"/>
</dbReference>
<dbReference type="PANTHER" id="PTHR45899">
    <property type="entry name" value="RHO GTPASE ACTIVATING PROTEIN AT 15B, ISOFORM C"/>
    <property type="match status" value="1"/>
</dbReference>
<accession>A0A914GYE9</accession>
<organism evidence="3 4">
    <name type="scientific">Globodera rostochiensis</name>
    <name type="common">Golden nematode worm</name>
    <name type="synonym">Heterodera rostochiensis</name>
    <dbReference type="NCBI Taxonomy" id="31243"/>
    <lineage>
        <taxon>Eukaryota</taxon>
        <taxon>Metazoa</taxon>
        <taxon>Ecdysozoa</taxon>
        <taxon>Nematoda</taxon>
        <taxon>Chromadorea</taxon>
        <taxon>Rhabditida</taxon>
        <taxon>Tylenchina</taxon>
        <taxon>Tylenchomorpha</taxon>
        <taxon>Tylenchoidea</taxon>
        <taxon>Heteroderidae</taxon>
        <taxon>Heteroderinae</taxon>
        <taxon>Globodera</taxon>
    </lineage>
</organism>
<dbReference type="PROSITE" id="PS50200">
    <property type="entry name" value="RA"/>
    <property type="match status" value="1"/>
</dbReference>
<dbReference type="SMART" id="SM00233">
    <property type="entry name" value="PH"/>
    <property type="match status" value="2"/>
</dbReference>
<dbReference type="GO" id="GO:0005547">
    <property type="term" value="F:phosphatidylinositol-3,4,5-trisphosphate binding"/>
    <property type="evidence" value="ECO:0007669"/>
    <property type="project" value="TreeGrafter"/>
</dbReference>
<name>A0A914GYE9_GLORO</name>
<keyword evidence="3" id="KW-1185">Reference proteome</keyword>
<dbReference type="SUPFAM" id="SSF50729">
    <property type="entry name" value="PH domain-like"/>
    <property type="match status" value="1"/>
</dbReference>
<proteinExistence type="predicted"/>
<evidence type="ECO:0000313" key="3">
    <source>
        <dbReference type="Proteomes" id="UP000887572"/>
    </source>
</evidence>
<evidence type="ECO:0000259" key="2">
    <source>
        <dbReference type="PROSITE" id="PS50238"/>
    </source>
</evidence>
<dbReference type="InterPro" id="IPR052227">
    <property type="entry name" value="Arf-Rho-GAP_ANK-PH_domain"/>
</dbReference>
<feature type="domain" description="Rho-GAP" evidence="2">
    <location>
        <begin position="369"/>
        <end position="552"/>
    </location>
</feature>
<reference evidence="4" key="1">
    <citation type="submission" date="2022-11" db="UniProtKB">
        <authorList>
            <consortium name="WormBaseParasite"/>
        </authorList>
    </citation>
    <scope>IDENTIFICATION</scope>
</reference>
<dbReference type="Pfam" id="PF00620">
    <property type="entry name" value="RhoGAP"/>
    <property type="match status" value="1"/>
</dbReference>
<feature type="domain" description="Ras-associating" evidence="1">
    <location>
        <begin position="593"/>
        <end position="672"/>
    </location>
</feature>
<dbReference type="PROSITE" id="PS50238">
    <property type="entry name" value="RHOGAP"/>
    <property type="match status" value="1"/>
</dbReference>
<dbReference type="InterPro" id="IPR008936">
    <property type="entry name" value="Rho_GTPase_activation_prot"/>
</dbReference>
<dbReference type="SMART" id="SM00324">
    <property type="entry name" value="RhoGAP"/>
    <property type="match status" value="1"/>
</dbReference>